<accession>A6TPQ7</accession>
<keyword evidence="4" id="KW-0411">Iron-sulfur</keyword>
<name>A6TPQ7_ALKMQ</name>
<proteinExistence type="predicted"/>
<dbReference type="STRING" id="293826.Amet_2012"/>
<dbReference type="RefSeq" id="WP_012063155.1">
    <property type="nucleotide sequence ID" value="NC_009633.1"/>
</dbReference>
<dbReference type="InterPro" id="IPR051069">
    <property type="entry name" value="ACDS_complex_subunit"/>
</dbReference>
<evidence type="ECO:0000256" key="3">
    <source>
        <dbReference type="ARBA" id="ARBA00023004"/>
    </source>
</evidence>
<dbReference type="PANTHER" id="PTHR36214:SF3">
    <property type="entry name" value="ACETYL-COA DECARBONYLASE_SYNTHASE COMPLEX SUBUNIT GAMMA"/>
    <property type="match status" value="1"/>
</dbReference>
<dbReference type="eggNOG" id="COG4871">
    <property type="taxonomic scope" value="Bacteria"/>
</dbReference>
<dbReference type="HOGENOM" id="CLU_127723_0_0_9"/>
<reference evidence="7" key="1">
    <citation type="journal article" date="2016" name="Genome Announc.">
        <title>Complete genome sequence of Alkaliphilus metalliredigens strain QYMF, an alkaliphilic and metal-reducing bacterium isolated from borax-contaminated leachate ponds.</title>
        <authorList>
            <person name="Hwang C."/>
            <person name="Copeland A."/>
            <person name="Lucas S."/>
            <person name="Lapidus A."/>
            <person name="Barry K."/>
            <person name="Detter J.C."/>
            <person name="Glavina Del Rio T."/>
            <person name="Hammon N."/>
            <person name="Israni S."/>
            <person name="Dalin E."/>
            <person name="Tice H."/>
            <person name="Pitluck S."/>
            <person name="Chertkov O."/>
            <person name="Brettin T."/>
            <person name="Bruce D."/>
            <person name="Han C."/>
            <person name="Schmutz J."/>
            <person name="Larimer F."/>
            <person name="Land M.L."/>
            <person name="Hauser L."/>
            <person name="Kyrpides N."/>
            <person name="Mikhailova N."/>
            <person name="Ye Q."/>
            <person name="Zhou J."/>
            <person name="Richardson P."/>
            <person name="Fields M.W."/>
        </authorList>
    </citation>
    <scope>NUCLEOTIDE SEQUENCE [LARGE SCALE GENOMIC DNA]</scope>
    <source>
        <strain evidence="7">QYMF</strain>
    </source>
</reference>
<dbReference type="Proteomes" id="UP000001572">
    <property type="component" value="Chromosome"/>
</dbReference>
<evidence type="ECO:0000259" key="5">
    <source>
        <dbReference type="PROSITE" id="PS51656"/>
    </source>
</evidence>
<evidence type="ECO:0000256" key="4">
    <source>
        <dbReference type="ARBA" id="ARBA00023014"/>
    </source>
</evidence>
<evidence type="ECO:0000313" key="7">
    <source>
        <dbReference type="Proteomes" id="UP000001572"/>
    </source>
</evidence>
<dbReference type="PANTHER" id="PTHR36214">
    <property type="match status" value="1"/>
</dbReference>
<gene>
    <name evidence="6" type="ordered locus">Amet_2012</name>
</gene>
<feature type="domain" description="4Fe-4S" evidence="5">
    <location>
        <begin position="109"/>
        <end position="168"/>
    </location>
</feature>
<keyword evidence="2" id="KW-0479">Metal-binding</keyword>
<dbReference type="Pfam" id="PF04060">
    <property type="entry name" value="FeS"/>
    <property type="match status" value="1"/>
</dbReference>
<dbReference type="KEGG" id="amt:Amet_2012"/>
<dbReference type="GO" id="GO:0051539">
    <property type="term" value="F:4 iron, 4 sulfur cluster binding"/>
    <property type="evidence" value="ECO:0007669"/>
    <property type="project" value="UniProtKB-KW"/>
</dbReference>
<dbReference type="AlphaFoldDB" id="A6TPQ7"/>
<evidence type="ECO:0000256" key="1">
    <source>
        <dbReference type="ARBA" id="ARBA00022485"/>
    </source>
</evidence>
<protein>
    <submittedName>
        <fullName evidence="6">Fe-S cluster domain protein</fullName>
    </submittedName>
</protein>
<evidence type="ECO:0000313" key="6">
    <source>
        <dbReference type="EMBL" id="ABR48175.1"/>
    </source>
</evidence>
<keyword evidence="3" id="KW-0408">Iron</keyword>
<dbReference type="PROSITE" id="PS51656">
    <property type="entry name" value="4FE4S"/>
    <property type="match status" value="1"/>
</dbReference>
<dbReference type="Gene3D" id="1.10.15.40">
    <property type="entry name" value="Electron transport complex subunit B, putative Fe-S cluster"/>
    <property type="match status" value="1"/>
</dbReference>
<keyword evidence="1" id="KW-0004">4Fe-4S</keyword>
<organism evidence="6 7">
    <name type="scientific">Alkaliphilus metalliredigens (strain QYMF)</name>
    <dbReference type="NCBI Taxonomy" id="293826"/>
    <lineage>
        <taxon>Bacteria</taxon>
        <taxon>Bacillati</taxon>
        <taxon>Bacillota</taxon>
        <taxon>Clostridia</taxon>
        <taxon>Peptostreptococcales</taxon>
        <taxon>Natronincolaceae</taxon>
        <taxon>Alkaliphilus</taxon>
    </lineage>
</organism>
<dbReference type="EMBL" id="CP000724">
    <property type="protein sequence ID" value="ABR48175.1"/>
    <property type="molecule type" value="Genomic_DNA"/>
</dbReference>
<dbReference type="InterPro" id="IPR007202">
    <property type="entry name" value="4Fe-4S_dom"/>
</dbReference>
<sequence length="177" mass="20328">MYLEEIRMNFIKPCTTDAGKMQFRAKFSRNISAIFPYINAVLKGGNYNDRGGSLTFKRGIAIITIFPEKLGVSQIINESEAYEIMDIVKDLVNDAYEKKDHIKPLYETRTPPNTIEVYKNLPKLNCKRCGIATCMAFASKLLEGQVNIKKCLPLYEEKNNQKVEQIENMIRMLGYEI</sequence>
<dbReference type="GO" id="GO:0046872">
    <property type="term" value="F:metal ion binding"/>
    <property type="evidence" value="ECO:0007669"/>
    <property type="project" value="UniProtKB-KW"/>
</dbReference>
<evidence type="ECO:0000256" key="2">
    <source>
        <dbReference type="ARBA" id="ARBA00022723"/>
    </source>
</evidence>
<keyword evidence="7" id="KW-1185">Reference proteome</keyword>
<dbReference type="OrthoDB" id="9793312at2"/>